<keyword evidence="6 11" id="KW-0067">ATP-binding</keyword>
<evidence type="ECO:0000256" key="3">
    <source>
        <dbReference type="ARBA" id="ARBA00022538"/>
    </source>
</evidence>
<dbReference type="PANTHER" id="PTHR30042">
    <property type="entry name" value="POTASSIUM-TRANSPORTING ATPASE C CHAIN"/>
    <property type="match status" value="1"/>
</dbReference>
<gene>
    <name evidence="11 13" type="primary">kdpC</name>
    <name evidence="13" type="ORF">FRZ44_03850</name>
</gene>
<dbReference type="GO" id="GO:0005886">
    <property type="term" value="C:plasma membrane"/>
    <property type="evidence" value="ECO:0007669"/>
    <property type="project" value="UniProtKB-SubCell"/>
</dbReference>
<dbReference type="NCBIfam" id="NF010603">
    <property type="entry name" value="PRK13999.1"/>
    <property type="match status" value="1"/>
</dbReference>
<proteinExistence type="inferred from homology"/>
<evidence type="ECO:0000256" key="12">
    <source>
        <dbReference type="SAM" id="MobiDB-lite"/>
    </source>
</evidence>
<evidence type="ECO:0000256" key="2">
    <source>
        <dbReference type="ARBA" id="ARBA00022475"/>
    </source>
</evidence>
<keyword evidence="1 11" id="KW-0813">Transport</keyword>
<evidence type="ECO:0000256" key="4">
    <source>
        <dbReference type="ARBA" id="ARBA00022692"/>
    </source>
</evidence>
<keyword evidence="4 11" id="KW-0812">Transmembrane</keyword>
<evidence type="ECO:0000256" key="8">
    <source>
        <dbReference type="ARBA" id="ARBA00022989"/>
    </source>
</evidence>
<dbReference type="OrthoDB" id="9788285at2"/>
<reference evidence="13 14" key="1">
    <citation type="submission" date="2019-08" db="EMBL/GenBank/DDBJ databases">
        <title>Hyperibacter terrae gen. nov., sp. nov. and Hyperibacter viscosus sp. nov., two new members in the family Rhodospirillaceae isolated from the rhizosphere of Hypericum perforatum.</title>
        <authorList>
            <person name="Noviana Z."/>
        </authorList>
    </citation>
    <scope>NUCLEOTIDE SEQUENCE [LARGE SCALE GENOMIC DNA]</scope>
    <source>
        <strain evidence="13 14">R5913</strain>
    </source>
</reference>
<comment type="similarity">
    <text evidence="11">Belongs to the KdpC family.</text>
</comment>
<keyword evidence="5 11" id="KW-0547">Nucleotide-binding</keyword>
<dbReference type="EMBL" id="CP042906">
    <property type="protein sequence ID" value="QEX15105.1"/>
    <property type="molecule type" value="Genomic_DNA"/>
</dbReference>
<dbReference type="InterPro" id="IPR003820">
    <property type="entry name" value="KdpC"/>
</dbReference>
<keyword evidence="10 11" id="KW-0472">Membrane</keyword>
<dbReference type="PIRSF" id="PIRSF001296">
    <property type="entry name" value="K_ATPase_KdpC"/>
    <property type="match status" value="1"/>
</dbReference>
<comment type="subcellular location">
    <subcellularLocation>
        <location evidence="11">Cell membrane</location>
        <topology evidence="11">Single-pass membrane protein</topology>
    </subcellularLocation>
</comment>
<keyword evidence="8 11" id="KW-1133">Transmembrane helix</keyword>
<dbReference type="Proteomes" id="UP000326202">
    <property type="component" value="Chromosome"/>
</dbReference>
<dbReference type="AlphaFoldDB" id="A0A5J6MF96"/>
<comment type="function">
    <text evidence="11">Part of the high-affinity ATP-driven potassium transport (or Kdp) system, which catalyzes the hydrolysis of ATP coupled with the electrogenic transport of potassium into the cytoplasm. This subunit acts as a catalytic chaperone that increases the ATP-binding affinity of the ATP-hydrolyzing subunit KdpB by the formation of a transient KdpB/KdpC/ATP ternary complex.</text>
</comment>
<evidence type="ECO:0000256" key="6">
    <source>
        <dbReference type="ARBA" id="ARBA00022840"/>
    </source>
</evidence>
<keyword evidence="9 11" id="KW-0406">Ion transport</keyword>
<organism evidence="13 14">
    <name type="scientific">Hypericibacter terrae</name>
    <dbReference type="NCBI Taxonomy" id="2602015"/>
    <lineage>
        <taxon>Bacteria</taxon>
        <taxon>Pseudomonadati</taxon>
        <taxon>Pseudomonadota</taxon>
        <taxon>Alphaproteobacteria</taxon>
        <taxon>Rhodospirillales</taxon>
        <taxon>Dongiaceae</taxon>
        <taxon>Hypericibacter</taxon>
    </lineage>
</organism>
<protein>
    <recommendedName>
        <fullName evidence="11">Potassium-transporting ATPase KdpC subunit</fullName>
    </recommendedName>
    <alternativeName>
        <fullName evidence="11">ATP phosphohydrolase [potassium-transporting] C chain</fullName>
    </alternativeName>
    <alternativeName>
        <fullName evidence="11">Potassium-binding and translocating subunit C</fullName>
    </alternativeName>
    <alternativeName>
        <fullName evidence="11">Potassium-translocating ATPase C chain</fullName>
    </alternativeName>
</protein>
<dbReference type="GO" id="GO:0008556">
    <property type="term" value="F:P-type potassium transmembrane transporter activity"/>
    <property type="evidence" value="ECO:0007669"/>
    <property type="project" value="InterPro"/>
</dbReference>
<dbReference type="Pfam" id="PF02669">
    <property type="entry name" value="KdpC"/>
    <property type="match status" value="1"/>
</dbReference>
<dbReference type="PANTHER" id="PTHR30042:SF2">
    <property type="entry name" value="POTASSIUM-TRANSPORTING ATPASE KDPC SUBUNIT"/>
    <property type="match status" value="1"/>
</dbReference>
<keyword evidence="2 11" id="KW-1003">Cell membrane</keyword>
<evidence type="ECO:0000256" key="1">
    <source>
        <dbReference type="ARBA" id="ARBA00022448"/>
    </source>
</evidence>
<comment type="subunit">
    <text evidence="11">The system is composed of three essential subunits: KdpA, KdpB and KdpC.</text>
</comment>
<dbReference type="RefSeq" id="WP_151175593.1">
    <property type="nucleotide sequence ID" value="NZ_CP042906.1"/>
</dbReference>
<name>A0A5J6MF96_9PROT</name>
<evidence type="ECO:0000256" key="9">
    <source>
        <dbReference type="ARBA" id="ARBA00023065"/>
    </source>
</evidence>
<keyword evidence="7 11" id="KW-0630">Potassium</keyword>
<dbReference type="NCBIfam" id="NF001454">
    <property type="entry name" value="PRK00315.1"/>
    <property type="match status" value="1"/>
</dbReference>
<dbReference type="HAMAP" id="MF_00276">
    <property type="entry name" value="KdpC"/>
    <property type="match status" value="1"/>
</dbReference>
<evidence type="ECO:0000256" key="7">
    <source>
        <dbReference type="ARBA" id="ARBA00022958"/>
    </source>
</evidence>
<evidence type="ECO:0000313" key="14">
    <source>
        <dbReference type="Proteomes" id="UP000326202"/>
    </source>
</evidence>
<keyword evidence="14" id="KW-1185">Reference proteome</keyword>
<evidence type="ECO:0000256" key="11">
    <source>
        <dbReference type="HAMAP-Rule" id="MF_00276"/>
    </source>
</evidence>
<keyword evidence="3 11" id="KW-0633">Potassium transport</keyword>
<accession>A0A5J6MF96</accession>
<dbReference type="GO" id="GO:0005524">
    <property type="term" value="F:ATP binding"/>
    <property type="evidence" value="ECO:0007669"/>
    <property type="project" value="UniProtKB-UniRule"/>
</dbReference>
<evidence type="ECO:0000256" key="10">
    <source>
        <dbReference type="ARBA" id="ARBA00023136"/>
    </source>
</evidence>
<evidence type="ECO:0000313" key="13">
    <source>
        <dbReference type="EMBL" id="QEX15105.1"/>
    </source>
</evidence>
<sequence>MLKEIRPALLLLLLLTLITGVIYPLGITGLAQALFPYQANGSLIVKDGVIIGSELIGQNFTSEKYFHGRPSVTTGTDAQGNSVAQPYNAANSAGSQLGPTSKALVDRVTADTAALQAENPAVPVPVDLVTTSASGFDPDITPAAALFQVPRVAKARGLSEDQVRQLVQDHIEGRFLGLIGEPHVNVLKLNLALDAAGK</sequence>
<evidence type="ECO:0000256" key="5">
    <source>
        <dbReference type="ARBA" id="ARBA00022741"/>
    </source>
</evidence>
<feature type="region of interest" description="Disordered" evidence="12">
    <location>
        <begin position="72"/>
        <end position="98"/>
    </location>
</feature>
<dbReference type="NCBIfam" id="TIGR00681">
    <property type="entry name" value="kdpC"/>
    <property type="match status" value="1"/>
</dbReference>
<dbReference type="KEGG" id="htq:FRZ44_03850"/>